<accession>A0A328HKM4</accession>
<dbReference type="Proteomes" id="UP000249166">
    <property type="component" value="Unassembled WGS sequence"/>
</dbReference>
<feature type="region of interest" description="Disordered" evidence="2">
    <location>
        <begin position="1"/>
        <end position="24"/>
    </location>
</feature>
<proteinExistence type="inferred from homology"/>
<evidence type="ECO:0000256" key="2">
    <source>
        <dbReference type="SAM" id="MobiDB-lite"/>
    </source>
</evidence>
<feature type="domain" description="Cell envelope-related transcriptional attenuator" evidence="4">
    <location>
        <begin position="128"/>
        <end position="272"/>
    </location>
</feature>
<name>A0A328HKM4_ARTGO</name>
<evidence type="ECO:0000256" key="1">
    <source>
        <dbReference type="ARBA" id="ARBA00006068"/>
    </source>
</evidence>
<evidence type="ECO:0000313" key="6">
    <source>
        <dbReference type="Proteomes" id="UP000249166"/>
    </source>
</evidence>
<dbReference type="OrthoDB" id="9782542at2"/>
<evidence type="ECO:0000259" key="4">
    <source>
        <dbReference type="Pfam" id="PF03816"/>
    </source>
</evidence>
<gene>
    <name evidence="5" type="ORF">DBZ45_03165</name>
</gene>
<dbReference type="PANTHER" id="PTHR33392">
    <property type="entry name" value="POLYISOPRENYL-TEICHOIC ACID--PEPTIDOGLYCAN TEICHOIC ACID TRANSFERASE TAGU"/>
    <property type="match status" value="1"/>
</dbReference>
<dbReference type="NCBIfam" id="TIGR00350">
    <property type="entry name" value="lytR_cpsA_psr"/>
    <property type="match status" value="1"/>
</dbReference>
<comment type="similarity">
    <text evidence="1">Belongs to the LytR/CpsA/Psr (LCP) family.</text>
</comment>
<dbReference type="InterPro" id="IPR050922">
    <property type="entry name" value="LytR/CpsA/Psr_CW_biosynth"/>
</dbReference>
<evidence type="ECO:0000313" key="5">
    <source>
        <dbReference type="EMBL" id="RAM38734.1"/>
    </source>
</evidence>
<protein>
    <submittedName>
        <fullName evidence="5">LytR family transcriptional regulator</fullName>
    </submittedName>
</protein>
<feature type="transmembrane region" description="Helical" evidence="3">
    <location>
        <begin position="32"/>
        <end position="55"/>
    </location>
</feature>
<feature type="compositionally biased region" description="Low complexity" evidence="2">
    <location>
        <begin position="66"/>
        <end position="87"/>
    </location>
</feature>
<dbReference type="Pfam" id="PF03816">
    <property type="entry name" value="LytR_cpsA_psr"/>
    <property type="match status" value="1"/>
</dbReference>
<dbReference type="AlphaFoldDB" id="A0A328HKM4"/>
<feature type="region of interest" description="Disordered" evidence="2">
    <location>
        <begin position="63"/>
        <end position="125"/>
    </location>
</feature>
<evidence type="ECO:0000256" key="3">
    <source>
        <dbReference type="SAM" id="Phobius"/>
    </source>
</evidence>
<dbReference type="Gene3D" id="3.40.630.190">
    <property type="entry name" value="LCP protein"/>
    <property type="match status" value="1"/>
</dbReference>
<dbReference type="EMBL" id="QLNP01000038">
    <property type="protein sequence ID" value="RAM38734.1"/>
    <property type="molecule type" value="Genomic_DNA"/>
</dbReference>
<comment type="caution">
    <text evidence="5">The sequence shown here is derived from an EMBL/GenBank/DDBJ whole genome shotgun (WGS) entry which is preliminary data.</text>
</comment>
<feature type="compositionally biased region" description="Pro residues" evidence="2">
    <location>
        <begin position="88"/>
        <end position="102"/>
    </location>
</feature>
<dbReference type="RefSeq" id="WP_111902519.1">
    <property type="nucleotide sequence ID" value="NZ_QLNP01000038.1"/>
</dbReference>
<organism evidence="5 6">
    <name type="scientific">Arthrobacter globiformis</name>
    <dbReference type="NCBI Taxonomy" id="1665"/>
    <lineage>
        <taxon>Bacteria</taxon>
        <taxon>Bacillati</taxon>
        <taxon>Actinomycetota</taxon>
        <taxon>Actinomycetes</taxon>
        <taxon>Micrococcales</taxon>
        <taxon>Micrococcaceae</taxon>
        <taxon>Arthrobacter</taxon>
    </lineage>
</organism>
<keyword evidence="3" id="KW-0812">Transmembrane</keyword>
<keyword evidence="3" id="KW-0472">Membrane</keyword>
<reference evidence="5 6" key="1">
    <citation type="submission" date="2018-04" db="EMBL/GenBank/DDBJ databases">
        <title>Bacteria isolated from cave deposits of Manipur.</title>
        <authorList>
            <person name="Sahoo D."/>
            <person name="Sarangthem I."/>
            <person name="Nandeibam J."/>
        </authorList>
    </citation>
    <scope>NUCLEOTIDE SEQUENCE [LARGE SCALE GENOMIC DNA]</scope>
    <source>
        <strain evidence="6">mrc11</strain>
    </source>
</reference>
<sequence length="369" mass="38981">MKSRNSPGAGGNGDPAPGANGGAKPKRTIRNIVLAGLLGIALVAGGFLFNVAQIWNTQTAKTEVSAAPETPPQTAAPSPSKPAAQPVKPAPKPVKPPPPPTLPMNILLIGSDHRKGDAPTPNGLPNQRSDVMILVHLAADGRHAYGISLMRDLWVPIPGYGEAKINASLEQGGMPLAVKTVESLFGQKIQHSVMIDFEGFRGITEALGGVDVNVREAFTSTHDTHQHFPAGVNRLKGQRALEFVRERYAFADGDFQRVANQQLFLRSTLGKLLSARTLANPVTLYKLVSTASKYITVDKGLNAATLASLAYSLRNVRVEDAVSFTLPTAGFGTSTDGQSIILPDYGAMAQVGAALRQDRVGQYAAALGK</sequence>
<dbReference type="PANTHER" id="PTHR33392:SF6">
    <property type="entry name" value="POLYISOPRENYL-TEICHOIC ACID--PEPTIDOGLYCAN TEICHOIC ACID TRANSFERASE TAGU"/>
    <property type="match status" value="1"/>
</dbReference>
<dbReference type="InterPro" id="IPR004474">
    <property type="entry name" value="LytR_CpsA_psr"/>
</dbReference>
<keyword evidence="3" id="KW-1133">Transmembrane helix</keyword>